<dbReference type="EMBL" id="QRZI01000010">
    <property type="protein sequence ID" value="RGV62095.1"/>
    <property type="molecule type" value="Genomic_DNA"/>
</dbReference>
<dbReference type="AlphaFoldDB" id="A0A174GAM7"/>
<reference evidence="16 22" key="1">
    <citation type="submission" date="2015-09" db="EMBL/GenBank/DDBJ databases">
        <authorList>
            <consortium name="Pathogen Informatics"/>
        </authorList>
    </citation>
    <scope>NUCLEOTIDE SEQUENCE [LARGE SCALE GENOMIC DNA]</scope>
    <source>
        <strain evidence="16 22">2789STDY5608837</strain>
    </source>
</reference>
<evidence type="ECO:0000256" key="12">
    <source>
        <dbReference type="PIRSR" id="PIRSR611284-1"/>
    </source>
</evidence>
<keyword evidence="8 14" id="KW-0443">Lipid metabolism</keyword>
<keyword evidence="9 14" id="KW-0275">Fatty acid biosynthesis</keyword>
<dbReference type="NCBIfam" id="TIGR01830">
    <property type="entry name" value="3oxo_ACP_reduc"/>
    <property type="match status" value="1"/>
</dbReference>
<dbReference type="Proteomes" id="UP000095409">
    <property type="component" value="Unassembled WGS sequence"/>
</dbReference>
<evidence type="ECO:0000313" key="23">
    <source>
        <dbReference type="Proteomes" id="UP000261105"/>
    </source>
</evidence>
<dbReference type="CDD" id="cd05333">
    <property type="entry name" value="BKR_SDR_c"/>
    <property type="match status" value="1"/>
</dbReference>
<evidence type="ECO:0000313" key="24">
    <source>
        <dbReference type="Proteomes" id="UP000261222"/>
    </source>
</evidence>
<proteinExistence type="inferred from homology"/>
<dbReference type="InterPro" id="IPR057326">
    <property type="entry name" value="KR_dom"/>
</dbReference>
<dbReference type="Proteomes" id="UP000261222">
    <property type="component" value="Unassembled WGS sequence"/>
</dbReference>
<dbReference type="PRINTS" id="PR00080">
    <property type="entry name" value="SDRFAMILY"/>
</dbReference>
<evidence type="ECO:0000313" key="18">
    <source>
        <dbReference type="EMBL" id="RGN85515.1"/>
    </source>
</evidence>
<dbReference type="EMBL" id="QSUB01000004">
    <property type="protein sequence ID" value="RGN04445.1"/>
    <property type="molecule type" value="Genomic_DNA"/>
</dbReference>
<protein>
    <recommendedName>
        <fullName evidence="14">3-oxoacyl-[acyl-carrier-protein] reductase</fullName>
        <ecNumber evidence="14">1.1.1.100</ecNumber>
    </recommendedName>
</protein>
<dbReference type="NCBIfam" id="NF004199">
    <property type="entry name" value="PRK05653.1-4"/>
    <property type="match status" value="1"/>
</dbReference>
<gene>
    <name evidence="16" type="primary">fabG</name>
    <name evidence="21" type="ORF">DW723_06535</name>
    <name evidence="20" type="ORF">DW767_08290</name>
    <name evidence="19" type="ORF">DWW07_13480</name>
    <name evidence="18" type="ORF">DXB38_13865</name>
    <name evidence="17" type="ORF">DXB81_10945</name>
    <name evidence="16" type="ORF">ERS852394_02515</name>
</gene>
<evidence type="ECO:0000256" key="6">
    <source>
        <dbReference type="ARBA" id="ARBA00022857"/>
    </source>
</evidence>
<dbReference type="Proteomes" id="UP000261105">
    <property type="component" value="Unassembled WGS sequence"/>
</dbReference>
<evidence type="ECO:0000256" key="2">
    <source>
        <dbReference type="ARBA" id="ARBA00005194"/>
    </source>
</evidence>
<evidence type="ECO:0000313" key="27">
    <source>
        <dbReference type="Proteomes" id="UP000284644"/>
    </source>
</evidence>
<comment type="similarity">
    <text evidence="3 14">Belongs to the short-chain dehydrogenases/reductases (SDR) family.</text>
</comment>
<organism evidence="16 22">
    <name type="scientific">Blautia obeum</name>
    <dbReference type="NCBI Taxonomy" id="40520"/>
    <lineage>
        <taxon>Bacteria</taxon>
        <taxon>Bacillati</taxon>
        <taxon>Bacillota</taxon>
        <taxon>Clostridia</taxon>
        <taxon>Lachnospirales</taxon>
        <taxon>Lachnospiraceae</taxon>
        <taxon>Blautia</taxon>
    </lineage>
</organism>
<dbReference type="EMBL" id="QSJW01000004">
    <property type="protein sequence ID" value="RHE13333.1"/>
    <property type="molecule type" value="Genomic_DNA"/>
</dbReference>
<dbReference type="NCBIfam" id="NF004200">
    <property type="entry name" value="PRK05653.1-5"/>
    <property type="match status" value="1"/>
</dbReference>
<feature type="binding site" evidence="13">
    <location>
        <position position="92"/>
    </location>
    <ligand>
        <name>NADP(+)</name>
        <dbReference type="ChEBI" id="CHEBI:58349"/>
    </ligand>
</feature>
<name>A0A174GAM7_9FIRM</name>
<dbReference type="PANTHER" id="PTHR42879:SF2">
    <property type="entry name" value="3-OXOACYL-[ACYL-CARRIER-PROTEIN] REDUCTASE FABG"/>
    <property type="match status" value="1"/>
</dbReference>
<dbReference type="InterPro" id="IPR020904">
    <property type="entry name" value="Sc_DH/Rdtase_CS"/>
</dbReference>
<evidence type="ECO:0000313" key="16">
    <source>
        <dbReference type="EMBL" id="CUO57505.1"/>
    </source>
</evidence>
<dbReference type="NCBIfam" id="NF005559">
    <property type="entry name" value="PRK07231.1"/>
    <property type="match status" value="1"/>
</dbReference>
<dbReference type="InterPro" id="IPR011284">
    <property type="entry name" value="3oxo_ACP_reduc"/>
</dbReference>
<dbReference type="EC" id="1.1.1.100" evidence="14"/>
<keyword evidence="4 14" id="KW-0444">Lipid biosynthesis</keyword>
<dbReference type="SUPFAM" id="SSF51735">
    <property type="entry name" value="NAD(P)-binding Rossmann-fold domains"/>
    <property type="match status" value="1"/>
</dbReference>
<dbReference type="PANTHER" id="PTHR42879">
    <property type="entry name" value="3-OXOACYL-(ACYL-CARRIER-PROTEIN) REDUCTASE"/>
    <property type="match status" value="1"/>
</dbReference>
<evidence type="ECO:0000256" key="4">
    <source>
        <dbReference type="ARBA" id="ARBA00022516"/>
    </source>
</evidence>
<keyword evidence="5 14" id="KW-0276">Fatty acid metabolism</keyword>
<comment type="catalytic activity">
    <reaction evidence="11 14">
        <text>a (3R)-hydroxyacyl-[ACP] + NADP(+) = a 3-oxoacyl-[ACP] + NADPH + H(+)</text>
        <dbReference type="Rhea" id="RHEA:17397"/>
        <dbReference type="Rhea" id="RHEA-COMP:9916"/>
        <dbReference type="Rhea" id="RHEA-COMP:9945"/>
        <dbReference type="ChEBI" id="CHEBI:15378"/>
        <dbReference type="ChEBI" id="CHEBI:57783"/>
        <dbReference type="ChEBI" id="CHEBI:58349"/>
        <dbReference type="ChEBI" id="CHEBI:78776"/>
        <dbReference type="ChEBI" id="CHEBI:78827"/>
        <dbReference type="EC" id="1.1.1.100"/>
    </reaction>
</comment>
<feature type="binding site" evidence="13">
    <location>
        <begin position="14"/>
        <end position="17"/>
    </location>
    <ligand>
        <name>NADP(+)</name>
        <dbReference type="ChEBI" id="CHEBI:58349"/>
    </ligand>
</feature>
<evidence type="ECO:0000256" key="5">
    <source>
        <dbReference type="ARBA" id="ARBA00022832"/>
    </source>
</evidence>
<dbReference type="Pfam" id="PF13561">
    <property type="entry name" value="adh_short_C2"/>
    <property type="match status" value="1"/>
</dbReference>
<dbReference type="PROSITE" id="PS00061">
    <property type="entry name" value="ADH_SHORT"/>
    <property type="match status" value="1"/>
</dbReference>
<feature type="binding site" evidence="13">
    <location>
        <begin position="65"/>
        <end position="66"/>
    </location>
    <ligand>
        <name>NADP(+)</name>
        <dbReference type="ChEBI" id="CHEBI:58349"/>
    </ligand>
</feature>
<dbReference type="UniPathway" id="UPA00094"/>
<dbReference type="InterPro" id="IPR002347">
    <property type="entry name" value="SDR_fam"/>
</dbReference>
<comment type="function">
    <text evidence="1 14">Catalyzes the NADPH-dependent reduction of beta-ketoacyl-ACP substrates to beta-hydroxyacyl-ACP products, the first reductive step in the elongation cycle of fatty acid biosynthesis.</text>
</comment>
<evidence type="ECO:0000313" key="25">
    <source>
        <dbReference type="Proteomes" id="UP000265828"/>
    </source>
</evidence>
<dbReference type="InterPro" id="IPR050259">
    <property type="entry name" value="SDR"/>
</dbReference>
<dbReference type="EMBL" id="CYZD01000014">
    <property type="protein sequence ID" value="CUO57505.1"/>
    <property type="molecule type" value="Genomic_DNA"/>
</dbReference>
<evidence type="ECO:0000256" key="8">
    <source>
        <dbReference type="ARBA" id="ARBA00023098"/>
    </source>
</evidence>
<keyword evidence="7 14" id="KW-0560">Oxidoreductase</keyword>
<dbReference type="EMBL" id="QSKO01000007">
    <property type="protein sequence ID" value="RHE75949.1"/>
    <property type="molecule type" value="Genomic_DNA"/>
</dbReference>
<dbReference type="InterPro" id="IPR036291">
    <property type="entry name" value="NAD(P)-bd_dom_sf"/>
</dbReference>
<comment type="subunit">
    <text evidence="14">Homotetramer.</text>
</comment>
<evidence type="ECO:0000256" key="14">
    <source>
        <dbReference type="RuleBase" id="RU366074"/>
    </source>
</evidence>
<evidence type="ECO:0000256" key="13">
    <source>
        <dbReference type="PIRSR" id="PIRSR611284-2"/>
    </source>
</evidence>
<evidence type="ECO:0000259" key="15">
    <source>
        <dbReference type="SMART" id="SM00822"/>
    </source>
</evidence>
<evidence type="ECO:0000313" key="21">
    <source>
        <dbReference type="EMBL" id="RHE75949.1"/>
    </source>
</evidence>
<evidence type="ECO:0000256" key="10">
    <source>
        <dbReference type="ARBA" id="ARBA00023221"/>
    </source>
</evidence>
<dbReference type="Proteomes" id="UP000283928">
    <property type="component" value="Unassembled WGS sequence"/>
</dbReference>
<dbReference type="Proteomes" id="UP000265828">
    <property type="component" value="Unassembled WGS sequence"/>
</dbReference>
<dbReference type="GO" id="GO:0004316">
    <property type="term" value="F:3-oxoacyl-[acyl-carrier-protein] reductase (NADPH) activity"/>
    <property type="evidence" value="ECO:0007669"/>
    <property type="project" value="UniProtKB-UniRule"/>
</dbReference>
<dbReference type="Proteomes" id="UP000284644">
    <property type="component" value="Unassembled WGS sequence"/>
</dbReference>
<dbReference type="FunFam" id="3.40.50.720:FF:000037">
    <property type="entry name" value="3-oxoacyl-[acyl-carrier-protein] reductase FabG"/>
    <property type="match status" value="1"/>
</dbReference>
<dbReference type="GO" id="GO:0051287">
    <property type="term" value="F:NAD binding"/>
    <property type="evidence" value="ECO:0007669"/>
    <property type="project" value="UniProtKB-UniRule"/>
</dbReference>
<dbReference type="NCBIfam" id="NF009466">
    <property type="entry name" value="PRK12826.1-2"/>
    <property type="match status" value="1"/>
</dbReference>
<evidence type="ECO:0000313" key="17">
    <source>
        <dbReference type="EMBL" id="RGN04445.1"/>
    </source>
</evidence>
<evidence type="ECO:0000256" key="11">
    <source>
        <dbReference type="ARBA" id="ARBA00048508"/>
    </source>
</evidence>
<dbReference type="Gene3D" id="3.40.50.720">
    <property type="entry name" value="NAD(P)-binding Rossmann-like Domain"/>
    <property type="match status" value="1"/>
</dbReference>
<evidence type="ECO:0000313" key="19">
    <source>
        <dbReference type="EMBL" id="RGV62095.1"/>
    </source>
</evidence>
<dbReference type="NCBIfam" id="NF009464">
    <property type="entry name" value="PRK12824.1"/>
    <property type="match status" value="1"/>
</dbReference>
<keyword evidence="6 13" id="KW-0521">NADP</keyword>
<reference evidence="23 24" key="2">
    <citation type="submission" date="2018-08" db="EMBL/GenBank/DDBJ databases">
        <title>A genome reference for cultivated species of the human gut microbiota.</title>
        <authorList>
            <person name="Zou Y."/>
            <person name="Xue W."/>
            <person name="Luo G."/>
        </authorList>
    </citation>
    <scope>NUCLEOTIDE SEQUENCE [LARGE SCALE GENOMIC DNA]</scope>
    <source>
        <strain evidence="19 25">AF14-23</strain>
        <strain evidence="21 26">AM27-32LB</strain>
        <strain evidence="20 27">AM29-25AC</strain>
        <strain evidence="18 23">OM03-6</strain>
        <strain evidence="17 24">OM06-11AA</strain>
    </source>
</reference>
<evidence type="ECO:0000313" key="26">
    <source>
        <dbReference type="Proteomes" id="UP000283928"/>
    </source>
</evidence>
<feature type="active site" description="Proton acceptor" evidence="12">
    <location>
        <position position="157"/>
    </location>
</feature>
<keyword evidence="10" id="KW-0753">Steroid metabolism</keyword>
<dbReference type="RefSeq" id="WP_055066455.1">
    <property type="nucleotide sequence ID" value="NZ_CYZD01000014.1"/>
</dbReference>
<evidence type="ECO:0000256" key="7">
    <source>
        <dbReference type="ARBA" id="ARBA00023002"/>
    </source>
</evidence>
<comment type="pathway">
    <text evidence="2 14">Lipid metabolism; fatty acid biosynthesis.</text>
</comment>
<dbReference type="PRINTS" id="PR00081">
    <property type="entry name" value="GDHRDH"/>
</dbReference>
<sequence length="249" mass="26347">MAEQSKKKVAVVTGASRGIGRAIALELASRGAAVVINYNGSEERAREVQKEIEEKGGEAEIRQWNVADYKACESAVKDIVKTHGSIDILVNNAGITKDGLLMGMSEEDFDQVIDVNLKGTFNMMRFVSRQMLRQRSGRIISMASVVGIAGNAGQANYAASKAGIIGMTKSAARELASRGVTVNAVAPGFIETEMTAVLSEEVKKASAAQIPLGHFGRPEDIAKAVAFLASDDAAYITGQVIQVDGGMVI</sequence>
<evidence type="ECO:0000256" key="9">
    <source>
        <dbReference type="ARBA" id="ARBA00023160"/>
    </source>
</evidence>
<dbReference type="SMART" id="SM00822">
    <property type="entry name" value="PKS_KR"/>
    <property type="match status" value="1"/>
</dbReference>
<feature type="binding site" evidence="13">
    <location>
        <begin position="157"/>
        <end position="161"/>
    </location>
    <ligand>
        <name>NADP(+)</name>
        <dbReference type="ChEBI" id="CHEBI:58349"/>
    </ligand>
</feature>
<dbReference type="GO" id="GO:0006633">
    <property type="term" value="P:fatty acid biosynthetic process"/>
    <property type="evidence" value="ECO:0007669"/>
    <property type="project" value="UniProtKB-UniPathway"/>
</dbReference>
<dbReference type="GO" id="GO:0008202">
    <property type="term" value="P:steroid metabolic process"/>
    <property type="evidence" value="ECO:0007669"/>
    <property type="project" value="UniProtKB-KW"/>
</dbReference>
<dbReference type="EMBL" id="QSUZ01000023">
    <property type="protein sequence ID" value="RGN85515.1"/>
    <property type="molecule type" value="Genomic_DNA"/>
</dbReference>
<evidence type="ECO:0000256" key="3">
    <source>
        <dbReference type="ARBA" id="ARBA00006484"/>
    </source>
</evidence>
<evidence type="ECO:0000256" key="1">
    <source>
        <dbReference type="ARBA" id="ARBA00002607"/>
    </source>
</evidence>
<feature type="binding site" evidence="13">
    <location>
        <position position="190"/>
    </location>
    <ligand>
        <name>NADP(+)</name>
        <dbReference type="ChEBI" id="CHEBI:58349"/>
    </ligand>
</feature>
<accession>A0A174GAM7</accession>
<evidence type="ECO:0000313" key="20">
    <source>
        <dbReference type="EMBL" id="RHE13333.1"/>
    </source>
</evidence>
<evidence type="ECO:0000313" key="22">
    <source>
        <dbReference type="Proteomes" id="UP000095409"/>
    </source>
</evidence>
<feature type="domain" description="Ketoreductase" evidence="15">
    <location>
        <begin position="8"/>
        <end position="193"/>
    </location>
</feature>